<proteinExistence type="predicted"/>
<protein>
    <submittedName>
        <fullName evidence="1">Uncharacterized protein</fullName>
    </submittedName>
</protein>
<keyword evidence="2" id="KW-1185">Reference proteome</keyword>
<reference evidence="1" key="1">
    <citation type="submission" date="2023-11" db="EMBL/GenBank/DDBJ databases">
        <title>Genome assemblies of two species of porcelain crab, Petrolisthes cinctipes and Petrolisthes manimaculis (Anomura: Porcellanidae).</title>
        <authorList>
            <person name="Angst P."/>
        </authorList>
    </citation>
    <scope>NUCLEOTIDE SEQUENCE</scope>
    <source>
        <strain evidence="1">PB745_02</strain>
        <tissue evidence="1">Gill</tissue>
    </source>
</reference>
<organism evidence="1 2">
    <name type="scientific">Petrolisthes manimaculis</name>
    <dbReference type="NCBI Taxonomy" id="1843537"/>
    <lineage>
        <taxon>Eukaryota</taxon>
        <taxon>Metazoa</taxon>
        <taxon>Ecdysozoa</taxon>
        <taxon>Arthropoda</taxon>
        <taxon>Crustacea</taxon>
        <taxon>Multicrustacea</taxon>
        <taxon>Malacostraca</taxon>
        <taxon>Eumalacostraca</taxon>
        <taxon>Eucarida</taxon>
        <taxon>Decapoda</taxon>
        <taxon>Pleocyemata</taxon>
        <taxon>Anomura</taxon>
        <taxon>Galatheoidea</taxon>
        <taxon>Porcellanidae</taxon>
        <taxon>Petrolisthes</taxon>
    </lineage>
</organism>
<accession>A0AAE1PKP8</accession>
<gene>
    <name evidence="1" type="ORF">Pmani_018604</name>
</gene>
<dbReference type="EMBL" id="JAWZYT010001716">
    <property type="protein sequence ID" value="KAK4309788.1"/>
    <property type="molecule type" value="Genomic_DNA"/>
</dbReference>
<name>A0AAE1PKP8_9EUCA</name>
<sequence length="86" mass="9615">MGCVGKVLEWKRSLEVQSEVNTERGVVTKHYTKRMENVALSLSGHTDEEKDPLTPVLFTPLPDPLTPVLFTPLPDPLTPPDLQHKV</sequence>
<evidence type="ECO:0000313" key="1">
    <source>
        <dbReference type="EMBL" id="KAK4309788.1"/>
    </source>
</evidence>
<evidence type="ECO:0000313" key="2">
    <source>
        <dbReference type="Proteomes" id="UP001292094"/>
    </source>
</evidence>
<dbReference type="AlphaFoldDB" id="A0AAE1PKP8"/>
<comment type="caution">
    <text evidence="1">The sequence shown here is derived from an EMBL/GenBank/DDBJ whole genome shotgun (WGS) entry which is preliminary data.</text>
</comment>
<dbReference type="Proteomes" id="UP001292094">
    <property type="component" value="Unassembled WGS sequence"/>
</dbReference>